<dbReference type="InterPro" id="IPR058658">
    <property type="entry name" value="Mok11-13/Ags1-like_Ig_2"/>
</dbReference>
<evidence type="ECO:0000256" key="2">
    <source>
        <dbReference type="ARBA" id="ARBA00022679"/>
    </source>
</evidence>
<dbReference type="Pfam" id="PF08323">
    <property type="entry name" value="Glyco_transf_5"/>
    <property type="match status" value="1"/>
</dbReference>
<feature type="domain" description="Glycosyl transferase family 1" evidence="3">
    <location>
        <begin position="925"/>
        <end position="1028"/>
    </location>
</feature>
<dbReference type="InterPro" id="IPR058655">
    <property type="entry name" value="Mok11-14/Ags1-like"/>
</dbReference>
<evidence type="ECO:0000313" key="9">
    <source>
        <dbReference type="Proteomes" id="UP000719766"/>
    </source>
</evidence>
<dbReference type="InterPro" id="IPR001296">
    <property type="entry name" value="Glyco_trans_1"/>
</dbReference>
<evidence type="ECO:0000259" key="3">
    <source>
        <dbReference type="Pfam" id="PF00534"/>
    </source>
</evidence>
<comment type="caution">
    <text evidence="8">The sequence shown here is derived from an EMBL/GenBank/DDBJ whole genome shotgun (WGS) entry which is preliminary data.</text>
</comment>
<dbReference type="Pfam" id="PF26111">
    <property type="entry name" value="Ig_Mok13"/>
    <property type="match status" value="1"/>
</dbReference>
<dbReference type="Pfam" id="PF26122">
    <property type="entry name" value="CBM_Mok13"/>
    <property type="match status" value="1"/>
</dbReference>
<dbReference type="Pfam" id="PF26114">
    <property type="entry name" value="Ig_2_Mok13"/>
    <property type="match status" value="1"/>
</dbReference>
<dbReference type="InterPro" id="IPR058659">
    <property type="entry name" value="Mok11-13/Ags1-like_CBM"/>
</dbReference>
<dbReference type="GeneID" id="64603193"/>
<evidence type="ECO:0008006" key="10">
    <source>
        <dbReference type="Google" id="ProtNLM"/>
    </source>
</evidence>
<evidence type="ECO:0000259" key="6">
    <source>
        <dbReference type="Pfam" id="PF26114"/>
    </source>
</evidence>
<dbReference type="RefSeq" id="XP_041156031.1">
    <property type="nucleotide sequence ID" value="XM_041309429.1"/>
</dbReference>
<dbReference type="GO" id="GO:0047657">
    <property type="term" value="F:alpha-1,3-glucan synthase activity"/>
    <property type="evidence" value="ECO:0007669"/>
    <property type="project" value="UniProtKB-EC"/>
</dbReference>
<reference evidence="8" key="1">
    <citation type="journal article" date="2020" name="New Phytol.">
        <title>Comparative genomics reveals dynamic genome evolution in host specialist ectomycorrhizal fungi.</title>
        <authorList>
            <person name="Lofgren L.A."/>
            <person name="Nguyen N.H."/>
            <person name="Vilgalys R."/>
            <person name="Ruytinx J."/>
            <person name="Liao H.L."/>
            <person name="Branco S."/>
            <person name="Kuo A."/>
            <person name="LaButti K."/>
            <person name="Lipzen A."/>
            <person name="Andreopoulos W."/>
            <person name="Pangilinan J."/>
            <person name="Riley R."/>
            <person name="Hundley H."/>
            <person name="Na H."/>
            <person name="Barry K."/>
            <person name="Grigoriev I.V."/>
            <person name="Stajich J.E."/>
            <person name="Kennedy P.G."/>
        </authorList>
    </citation>
    <scope>NUCLEOTIDE SEQUENCE</scope>
    <source>
        <strain evidence="8">S12</strain>
    </source>
</reference>
<evidence type="ECO:0000259" key="4">
    <source>
        <dbReference type="Pfam" id="PF08323"/>
    </source>
</evidence>
<dbReference type="AlphaFoldDB" id="A0A9P7AHD2"/>
<protein>
    <recommendedName>
        <fullName evidence="10">Alpha-1,3-glucan synthase</fullName>
    </recommendedName>
</protein>
<dbReference type="GO" id="GO:0070600">
    <property type="term" value="P:fungal-type cell wall (1-&gt;3)-alpha-glucan biosynthetic process"/>
    <property type="evidence" value="ECO:0007669"/>
    <property type="project" value="TreeGrafter"/>
</dbReference>
<keyword evidence="1" id="KW-0328">Glycosyltransferase</keyword>
<evidence type="ECO:0000259" key="7">
    <source>
        <dbReference type="Pfam" id="PF26122"/>
    </source>
</evidence>
<proteinExistence type="predicted"/>
<feature type="domain" description="Starch synthase catalytic" evidence="4">
    <location>
        <begin position="651"/>
        <end position="857"/>
    </location>
</feature>
<dbReference type="GO" id="GO:0009277">
    <property type="term" value="C:fungal-type cell wall"/>
    <property type="evidence" value="ECO:0007669"/>
    <property type="project" value="TreeGrafter"/>
</dbReference>
<dbReference type="Pfam" id="PF00534">
    <property type="entry name" value="Glycos_transf_1"/>
    <property type="match status" value="1"/>
</dbReference>
<dbReference type="Proteomes" id="UP000719766">
    <property type="component" value="Unassembled WGS sequence"/>
</dbReference>
<name>A0A9P7AHD2_9AGAM</name>
<dbReference type="OrthoDB" id="512920at2759"/>
<keyword evidence="9" id="KW-1185">Reference proteome</keyword>
<gene>
    <name evidence="8" type="ORF">HD556DRAFT_1529798</name>
</gene>
<dbReference type="SUPFAM" id="SSF53756">
    <property type="entry name" value="UDP-Glycosyltransferase/glycogen phosphorylase"/>
    <property type="match status" value="1"/>
</dbReference>
<evidence type="ECO:0000259" key="5">
    <source>
        <dbReference type="Pfam" id="PF26111"/>
    </source>
</evidence>
<feature type="domain" description="Mok11-13/Ags1-like second Ig-like beta-sandwich" evidence="6">
    <location>
        <begin position="349"/>
        <end position="444"/>
    </location>
</feature>
<feature type="domain" description="Mok11-13/Ags1-like CBM" evidence="7">
    <location>
        <begin position="449"/>
        <end position="554"/>
    </location>
</feature>
<accession>A0A9P7AHD2</accession>
<feature type="domain" description="Mok11-13/Ags1-like Ig-like beta-sandwich" evidence="5">
    <location>
        <begin position="232"/>
        <end position="347"/>
    </location>
</feature>
<dbReference type="InterPro" id="IPR058657">
    <property type="entry name" value="Mok11-13/Ags1-like_Ig"/>
</dbReference>
<dbReference type="Gene3D" id="3.40.50.2000">
    <property type="entry name" value="Glycogen Phosphorylase B"/>
    <property type="match status" value="2"/>
</dbReference>
<dbReference type="EMBL" id="JABBWE010000064">
    <property type="protein sequence ID" value="KAG1788870.1"/>
    <property type="molecule type" value="Genomic_DNA"/>
</dbReference>
<evidence type="ECO:0000313" key="8">
    <source>
        <dbReference type="EMBL" id="KAG1788870.1"/>
    </source>
</evidence>
<dbReference type="PANTHER" id="PTHR47182">
    <property type="entry name" value="CELL WALL ALPHA-1,3-GLUCAN SYNTHASE AGS1-RELATED"/>
    <property type="match status" value="1"/>
</dbReference>
<evidence type="ECO:0000256" key="1">
    <source>
        <dbReference type="ARBA" id="ARBA00022676"/>
    </source>
</evidence>
<keyword evidence="2" id="KW-0808">Transferase</keyword>
<dbReference type="PANTHER" id="PTHR47182:SF2">
    <property type="entry name" value="CELL WALL ALPHA-1,3-GLUCAN SYNTHASE AGS1"/>
    <property type="match status" value="1"/>
</dbReference>
<dbReference type="InterPro" id="IPR013534">
    <property type="entry name" value="Starch_synth_cat_dom"/>
</dbReference>
<organism evidence="8 9">
    <name type="scientific">Suillus plorans</name>
    <dbReference type="NCBI Taxonomy" id="116603"/>
    <lineage>
        <taxon>Eukaryota</taxon>
        <taxon>Fungi</taxon>
        <taxon>Dikarya</taxon>
        <taxon>Basidiomycota</taxon>
        <taxon>Agaricomycotina</taxon>
        <taxon>Agaricomycetes</taxon>
        <taxon>Agaricomycetidae</taxon>
        <taxon>Boletales</taxon>
        <taxon>Suillineae</taxon>
        <taxon>Suillaceae</taxon>
        <taxon>Suillus</taxon>
    </lineage>
</organism>
<sequence>MALNSYSLDWTYFVEFPGSNGTATELGLWSHITRRYAERTKLDRGAHRCRDSRLSMPDMRPSYPFNSLSVSAHILRTSHSRSRARALRTRLTRTSHMHARPSRARSIGLRAPTDSSPSSFKRAPAYACTLRISRSRAHLARLRIAYARLRARYFPASTSARLVDIVSLHLIREELLSVAVLWVELYSRIQSRFLTFTDQVWLLYSNQNSSQAVSYDCSDPLWISSPYVGGTRIKVMRGEPNTTIVELMLEFNVNLSCDSVTQSLSFNMSSSGIGGQPMLNLTLVIYNAVTNSTMSSVARTPYSQWSWSGTLTDVLDGILEIIVNNPTSFDGTLSTGSIDHLVLCKGKGNNVMVFPKSDYDNTDFNYTDGQYTFTHRTYGADMFRYLGDFTPSWSNWTSWENVMTIPADVLSNSDTFWTGQHLIVQYWSGVATTSSVVVHADLNYNQQCRVPQLLARGPLNNWGYDQGISNAMNLVSDGTWELKIMAAWPTYLQLNMFGYDDYYYGDVDGGGVMDRIPPNSIALNYLNLLAPPYPALAWALIVDDATLEWTLEPHGHASVSATLYGLLCSLSLITRVLAVVIFMYSFYGIHHNLYGVQTNSGASKCFPIIGLLNKSAADFKESVTPIVEKIFGHKPNAEIVGWPEDKNKRRRVLIATLEYEIIDWKLKVKIGGLGVMSSLMGKAMMDVDLIWVIPKVKDLDYPAGELAEPIEAIVFNEPYHIEVEMHVWTISPMSSSTALFFFHAQTTSDPYPARMDDLSSAIFYSTWNQAIATTIRQFPVIDIYHINDYHGALAPIYLLLKVVPICLSLHNAEFQGLWPLRTKEEMKEVCSAFNISKEHCTKYVQFGNTFNLLHAAASFISVYQNSISVAGVSDNMSILPNPDPTDIAALDENPVAICEVQIDQVVEVQRPEMKRQAQEWANIKQDPNSDLFVFVGRWSRQKGVDLIADVMPSLLEKCPSIQLICVGPVIDLYGRFAVEKLVWLMEMYPDGVYSKLEFTVLPPYLFSGAGFSLIPSRDEPFGLVAVEFGRKGALGVGSRLGGLGLMPVTVTSKNPYTHFPFTSKRAVRTTLISYHAYLLS</sequence>